<keyword evidence="3" id="KW-0309">Germination</keyword>
<dbReference type="AlphaFoldDB" id="A0A0L6JT20"/>
<dbReference type="Proteomes" id="UP000036923">
    <property type="component" value="Unassembled WGS sequence"/>
</dbReference>
<dbReference type="Gene3D" id="3.30.300.210">
    <property type="entry name" value="Nutrient germinant receptor protein C, domain 3"/>
    <property type="match status" value="1"/>
</dbReference>
<evidence type="ECO:0000256" key="2">
    <source>
        <dbReference type="ARBA" id="ARBA00007886"/>
    </source>
</evidence>
<sequence>MKKYSILLFTIIIIFILTSCTTDRHEVDDQVYTLVIGCDKGIHNKVRITVQFPTYKESGGSGSLEKKGGGSSEEISGTIVETIEASSILEGINLLNTATTRRISFVHTKTIIFSEVMAREGVKDYLQPIARFREARRIMQIIVCKGAAEDFIRENKTQIGESLAKAMELAASQSENNGYFPEVPFQEFYTAAISPYRQAFTLYAGINEFKTLEPESEESANKTSPLITEFNAQPGEIPRKGSRKIEFAGTAVFNGEKMVGSLTTYETRYFLMVTGRFNKGIFTIEDKNSPGDAIPLDLRPGRTPKIDAHFENGVPIINVKLSMEADLGAIQSRVAYEKLNKIKELNKYVESIIKEGVEKTIRKTQQEWNTDIFGFGKKIAHSFFTVTEFEQYNWLKHYKEAKVNVEVLANVRRTGLMMNSSKIRNNEETILSKEEK</sequence>
<feature type="domain" description="Spore germination protein N-terminal" evidence="9">
    <location>
        <begin position="23"/>
        <end position="200"/>
    </location>
</feature>
<evidence type="ECO:0000256" key="7">
    <source>
        <dbReference type="ARBA" id="ARBA00023288"/>
    </source>
</evidence>
<keyword evidence="11" id="KW-1185">Reference proteome</keyword>
<comment type="similarity">
    <text evidence="2">Belongs to the GerABKC lipoprotein family.</text>
</comment>
<evidence type="ECO:0000313" key="10">
    <source>
        <dbReference type="EMBL" id="KNY28835.1"/>
    </source>
</evidence>
<reference evidence="11" key="1">
    <citation type="submission" date="2015-07" db="EMBL/GenBank/DDBJ databases">
        <title>Near-Complete Genome Sequence of the Cellulolytic Bacterium Bacteroides (Pseudobacteroides) cellulosolvens ATCC 35603.</title>
        <authorList>
            <person name="Dassa B."/>
            <person name="Utturkar S.M."/>
            <person name="Klingeman D.M."/>
            <person name="Hurt R.A."/>
            <person name="Keller M."/>
            <person name="Xu J."/>
            <person name="Reddy Y.H.K."/>
            <person name="Borovok I."/>
            <person name="Grinberg I.R."/>
            <person name="Lamed R."/>
            <person name="Zhivin O."/>
            <person name="Bayer E.A."/>
            <person name="Brown S.D."/>
        </authorList>
    </citation>
    <scope>NUCLEOTIDE SEQUENCE [LARGE SCALE GENOMIC DNA]</scope>
    <source>
        <strain evidence="11">DSM 2933</strain>
    </source>
</reference>
<evidence type="ECO:0000256" key="1">
    <source>
        <dbReference type="ARBA" id="ARBA00004635"/>
    </source>
</evidence>
<dbReference type="GO" id="GO:0009847">
    <property type="term" value="P:spore germination"/>
    <property type="evidence" value="ECO:0007669"/>
    <property type="project" value="InterPro"/>
</dbReference>
<feature type="domain" description="Spore germination GerAC-like C-terminal" evidence="8">
    <location>
        <begin position="249"/>
        <end position="415"/>
    </location>
</feature>
<evidence type="ECO:0000256" key="5">
    <source>
        <dbReference type="ARBA" id="ARBA00023136"/>
    </source>
</evidence>
<dbReference type="InterPro" id="IPR008844">
    <property type="entry name" value="Spore_GerAC-like"/>
</dbReference>
<evidence type="ECO:0000256" key="6">
    <source>
        <dbReference type="ARBA" id="ARBA00023139"/>
    </source>
</evidence>
<name>A0A0L6JT20_9FIRM</name>
<dbReference type="EMBL" id="LGTC01000001">
    <property type="protein sequence ID" value="KNY28835.1"/>
    <property type="molecule type" value="Genomic_DNA"/>
</dbReference>
<dbReference type="InterPro" id="IPR057336">
    <property type="entry name" value="GerAC_N"/>
</dbReference>
<dbReference type="GO" id="GO:0016020">
    <property type="term" value="C:membrane"/>
    <property type="evidence" value="ECO:0007669"/>
    <property type="project" value="UniProtKB-SubCell"/>
</dbReference>
<evidence type="ECO:0000256" key="4">
    <source>
        <dbReference type="ARBA" id="ARBA00022729"/>
    </source>
</evidence>
<keyword evidence="6" id="KW-0564">Palmitate</keyword>
<comment type="subcellular location">
    <subcellularLocation>
        <location evidence="1">Membrane</location>
        <topology evidence="1">Lipid-anchor</topology>
    </subcellularLocation>
</comment>
<dbReference type="PANTHER" id="PTHR35789:SF1">
    <property type="entry name" value="SPORE GERMINATION PROTEIN B3"/>
    <property type="match status" value="1"/>
</dbReference>
<dbReference type="PANTHER" id="PTHR35789">
    <property type="entry name" value="SPORE GERMINATION PROTEIN B3"/>
    <property type="match status" value="1"/>
</dbReference>
<dbReference type="STRING" id="398512.Bccel_4109"/>
<keyword evidence="4" id="KW-0732">Signal</keyword>
<dbReference type="eggNOG" id="ENOG502Z9FK">
    <property type="taxonomic scope" value="Bacteria"/>
</dbReference>
<dbReference type="RefSeq" id="WP_242853041.1">
    <property type="nucleotide sequence ID" value="NZ_JQKC01000002.1"/>
</dbReference>
<accession>A0A0L6JT20</accession>
<evidence type="ECO:0000256" key="3">
    <source>
        <dbReference type="ARBA" id="ARBA00022544"/>
    </source>
</evidence>
<dbReference type="PROSITE" id="PS51257">
    <property type="entry name" value="PROKAR_LIPOPROTEIN"/>
    <property type="match status" value="1"/>
</dbReference>
<dbReference type="InterPro" id="IPR038501">
    <property type="entry name" value="Spore_GerAC_C_sf"/>
</dbReference>
<evidence type="ECO:0000259" key="8">
    <source>
        <dbReference type="Pfam" id="PF05504"/>
    </source>
</evidence>
<protein>
    <submittedName>
        <fullName evidence="10">Germination protein, Ger(X)C family</fullName>
    </submittedName>
</protein>
<evidence type="ECO:0000259" key="9">
    <source>
        <dbReference type="Pfam" id="PF25198"/>
    </source>
</evidence>
<dbReference type="Pfam" id="PF25198">
    <property type="entry name" value="Spore_GerAC_N"/>
    <property type="match status" value="1"/>
</dbReference>
<proteinExistence type="inferred from homology"/>
<gene>
    <name evidence="10" type="ORF">Bccel_4109</name>
</gene>
<comment type="caution">
    <text evidence="10">The sequence shown here is derived from an EMBL/GenBank/DDBJ whole genome shotgun (WGS) entry which is preliminary data.</text>
</comment>
<dbReference type="InterPro" id="IPR046953">
    <property type="entry name" value="Spore_GerAC-like_C"/>
</dbReference>
<keyword evidence="7" id="KW-0449">Lipoprotein</keyword>
<dbReference type="NCBIfam" id="TIGR02887">
    <property type="entry name" value="spore_ger_x_C"/>
    <property type="match status" value="1"/>
</dbReference>
<organism evidence="10 11">
    <name type="scientific">Pseudobacteroides cellulosolvens ATCC 35603 = DSM 2933</name>
    <dbReference type="NCBI Taxonomy" id="398512"/>
    <lineage>
        <taxon>Bacteria</taxon>
        <taxon>Bacillati</taxon>
        <taxon>Bacillota</taxon>
        <taxon>Clostridia</taxon>
        <taxon>Eubacteriales</taxon>
        <taxon>Oscillospiraceae</taxon>
        <taxon>Pseudobacteroides</taxon>
    </lineage>
</organism>
<dbReference type="Pfam" id="PF05504">
    <property type="entry name" value="Spore_GerAC"/>
    <property type="match status" value="1"/>
</dbReference>
<evidence type="ECO:0000313" key="11">
    <source>
        <dbReference type="Proteomes" id="UP000036923"/>
    </source>
</evidence>
<keyword evidence="5" id="KW-0472">Membrane</keyword>